<evidence type="ECO:0000313" key="2">
    <source>
        <dbReference type="EMBL" id="KAH7120947.1"/>
    </source>
</evidence>
<accession>A0A9P9II28</accession>
<gene>
    <name evidence="2" type="ORF">B0J11DRAFT_569734</name>
</gene>
<keyword evidence="3" id="KW-1185">Reference proteome</keyword>
<reference evidence="2" key="1">
    <citation type="journal article" date="2021" name="Nat. Commun.">
        <title>Genetic determinants of endophytism in the Arabidopsis root mycobiome.</title>
        <authorList>
            <person name="Mesny F."/>
            <person name="Miyauchi S."/>
            <person name="Thiergart T."/>
            <person name="Pickel B."/>
            <person name="Atanasova L."/>
            <person name="Karlsson M."/>
            <person name="Huettel B."/>
            <person name="Barry K.W."/>
            <person name="Haridas S."/>
            <person name="Chen C."/>
            <person name="Bauer D."/>
            <person name="Andreopoulos W."/>
            <person name="Pangilinan J."/>
            <person name="LaButti K."/>
            <person name="Riley R."/>
            <person name="Lipzen A."/>
            <person name="Clum A."/>
            <person name="Drula E."/>
            <person name="Henrissat B."/>
            <person name="Kohler A."/>
            <person name="Grigoriev I.V."/>
            <person name="Martin F.M."/>
            <person name="Hacquard S."/>
        </authorList>
    </citation>
    <scope>NUCLEOTIDE SEQUENCE</scope>
    <source>
        <strain evidence="2">MPI-CAGE-CH-0243</strain>
    </source>
</reference>
<evidence type="ECO:0000256" key="1">
    <source>
        <dbReference type="SAM" id="Phobius"/>
    </source>
</evidence>
<keyword evidence="1" id="KW-0812">Transmembrane</keyword>
<dbReference type="OrthoDB" id="3781338at2759"/>
<organism evidence="2 3">
    <name type="scientific">Dendryphion nanum</name>
    <dbReference type="NCBI Taxonomy" id="256645"/>
    <lineage>
        <taxon>Eukaryota</taxon>
        <taxon>Fungi</taxon>
        <taxon>Dikarya</taxon>
        <taxon>Ascomycota</taxon>
        <taxon>Pezizomycotina</taxon>
        <taxon>Dothideomycetes</taxon>
        <taxon>Pleosporomycetidae</taxon>
        <taxon>Pleosporales</taxon>
        <taxon>Torulaceae</taxon>
        <taxon>Dendryphion</taxon>
    </lineage>
</organism>
<dbReference type="EMBL" id="JAGMWT010000010">
    <property type="protein sequence ID" value="KAH7120947.1"/>
    <property type="molecule type" value="Genomic_DNA"/>
</dbReference>
<name>A0A9P9II28_9PLEO</name>
<keyword evidence="1" id="KW-1133">Transmembrane helix</keyword>
<protein>
    <submittedName>
        <fullName evidence="2">Uncharacterized protein</fullName>
    </submittedName>
</protein>
<dbReference type="Proteomes" id="UP000700596">
    <property type="component" value="Unassembled WGS sequence"/>
</dbReference>
<keyword evidence="1" id="KW-0472">Membrane</keyword>
<evidence type="ECO:0000313" key="3">
    <source>
        <dbReference type="Proteomes" id="UP000700596"/>
    </source>
</evidence>
<feature type="transmembrane region" description="Helical" evidence="1">
    <location>
        <begin position="41"/>
        <end position="61"/>
    </location>
</feature>
<comment type="caution">
    <text evidence="2">The sequence shown here is derived from an EMBL/GenBank/DDBJ whole genome shotgun (WGS) entry which is preliminary data.</text>
</comment>
<sequence>MTRNDVSNYRDISSRFLNFKNLHLCTIAFIYSRTSSQNMRFFALISILGLVLFGNAIAIALPEPLPDFDPSIPLNGSITVSVDLYTTDSTPRRARVTGVEATLYYRWVSTTRVVVSYRIKDTSADSHPVYIETQVYLRNNNNEFWYRCNNNNGRGNEITCPEKVYTNSAKIHAIQPRECVNVQLGSDKCSTGGAVLNTFR</sequence>
<proteinExistence type="predicted"/>
<dbReference type="AlphaFoldDB" id="A0A9P9II28"/>